<gene>
    <name evidence="2" type="ORF">Tco_1124629</name>
</gene>
<dbReference type="Pfam" id="PF07727">
    <property type="entry name" value="RVT_2"/>
    <property type="match status" value="1"/>
</dbReference>
<dbReference type="SUPFAM" id="SSF56672">
    <property type="entry name" value="DNA/RNA polymerases"/>
    <property type="match status" value="1"/>
</dbReference>
<name>A0ABQ5J6R7_9ASTR</name>
<organism evidence="2 3">
    <name type="scientific">Tanacetum coccineum</name>
    <dbReference type="NCBI Taxonomy" id="301880"/>
    <lineage>
        <taxon>Eukaryota</taxon>
        <taxon>Viridiplantae</taxon>
        <taxon>Streptophyta</taxon>
        <taxon>Embryophyta</taxon>
        <taxon>Tracheophyta</taxon>
        <taxon>Spermatophyta</taxon>
        <taxon>Magnoliopsida</taxon>
        <taxon>eudicotyledons</taxon>
        <taxon>Gunneridae</taxon>
        <taxon>Pentapetalae</taxon>
        <taxon>asterids</taxon>
        <taxon>campanulids</taxon>
        <taxon>Asterales</taxon>
        <taxon>Asteraceae</taxon>
        <taxon>Asteroideae</taxon>
        <taxon>Anthemideae</taxon>
        <taxon>Anthemidinae</taxon>
        <taxon>Tanacetum</taxon>
    </lineage>
</organism>
<comment type="caution">
    <text evidence="2">The sequence shown here is derived from an EMBL/GenBank/DDBJ whole genome shotgun (WGS) entry which is preliminary data.</text>
</comment>
<dbReference type="InterPro" id="IPR043502">
    <property type="entry name" value="DNA/RNA_pol_sf"/>
</dbReference>
<feature type="domain" description="Reverse transcriptase Ty1/copia-type" evidence="1">
    <location>
        <begin position="279"/>
        <end position="390"/>
    </location>
</feature>
<reference evidence="2" key="1">
    <citation type="journal article" date="2022" name="Int. J. Mol. Sci.">
        <title>Draft Genome of Tanacetum Coccineum: Genomic Comparison of Closely Related Tanacetum-Family Plants.</title>
        <authorList>
            <person name="Yamashiro T."/>
            <person name="Shiraishi A."/>
            <person name="Nakayama K."/>
            <person name="Satake H."/>
        </authorList>
    </citation>
    <scope>NUCLEOTIDE SEQUENCE</scope>
</reference>
<accession>A0ABQ5J6R7</accession>
<protein>
    <submittedName>
        <fullName evidence="2">Retrovirus-related pol polyprotein from transposon TNT 1-94</fullName>
    </submittedName>
</protein>
<reference evidence="2" key="2">
    <citation type="submission" date="2022-01" db="EMBL/GenBank/DDBJ databases">
        <authorList>
            <person name="Yamashiro T."/>
            <person name="Shiraishi A."/>
            <person name="Satake H."/>
            <person name="Nakayama K."/>
        </authorList>
    </citation>
    <scope>NUCLEOTIDE SEQUENCE</scope>
</reference>
<keyword evidence="3" id="KW-1185">Reference proteome</keyword>
<dbReference type="EMBL" id="BQNB010021609">
    <property type="protein sequence ID" value="GJU08199.1"/>
    <property type="molecule type" value="Genomic_DNA"/>
</dbReference>
<evidence type="ECO:0000259" key="1">
    <source>
        <dbReference type="Pfam" id="PF07727"/>
    </source>
</evidence>
<dbReference type="CDD" id="cd09272">
    <property type="entry name" value="RNase_HI_RT_Ty1"/>
    <property type="match status" value="1"/>
</dbReference>
<evidence type="ECO:0000313" key="2">
    <source>
        <dbReference type="EMBL" id="GJU08199.1"/>
    </source>
</evidence>
<sequence>MVDPEYQGSTNVILQSFRRDFETASMKGNESVQEYLAKVSSIVSQMRSYGEKITDETIVARVFILNLTMLCLQLKSQRICQFFSFDELMVSLQAHEARINRNIDKEEEKAFQIKGEPETSNQRLRGRGRLSFRGRGRGHGRNITLHCTNCNKYGHTGIVLGFKIPRRRFPIEGDASEGEEYQRDTKSPMVLFAGDPISVQEALVREEWKNAMQEELRSIEKNQTWELSDLPEGKTPIGLKWIFKTKYFADGSIQKYKARLVVRGFIQQAGIDYEETFSPPGFEDSKNPNKVLKLRKALYELKQAPRAWYSKIDVFFHKEGFESSHEPTLYVKKQGTTDFMIVSFYVEDMIYTGSSLQLTSEFKQSMMNTFDMTNLGKLHYFLGLNIVQGKTVCTPMNIGEKLQHEDGTEAADGTMYRSLIGRSIYLTHSRPDISFSVGLLSRFMHKPSKHHLGAAKRVLRYLADSDWAGSVEDRKSTSGSCFILGKLVVSWSSKKQATVALSSTKAEYVAANAAAC</sequence>
<dbReference type="InterPro" id="IPR013103">
    <property type="entry name" value="RVT_2"/>
</dbReference>
<dbReference type="PANTHER" id="PTHR11439:SF463">
    <property type="entry name" value="REVERSE TRANSCRIPTASE TY1_COPIA-TYPE DOMAIN-CONTAINING PROTEIN"/>
    <property type="match status" value="1"/>
</dbReference>
<proteinExistence type="predicted"/>
<dbReference type="Proteomes" id="UP001151760">
    <property type="component" value="Unassembled WGS sequence"/>
</dbReference>
<dbReference type="PANTHER" id="PTHR11439">
    <property type="entry name" value="GAG-POL-RELATED RETROTRANSPOSON"/>
    <property type="match status" value="1"/>
</dbReference>
<evidence type="ECO:0000313" key="3">
    <source>
        <dbReference type="Proteomes" id="UP001151760"/>
    </source>
</evidence>